<sequence length="634" mass="67047">MPLTPVQLALATLLLPLGSAALIAIFLRRRGGPAAFVSVAACAGYAVAAFLLAFGGHREAAVNASFEWLRLGSFVLSIGIKFDDLAALMLCIVALVGFCVHVFSLGYMHDDSAKGRYFGGLSIFMFSMTGIVLADNLFMMFIFWELVGFSSYLLINHYCDKSSAADASKKAFIVNRVGDFGFLLGIIWCYHAFGSTNLADIAAQSAGGALAVSAGIPLLLFCGAVGKSAQFPLHVWLPDAMEGPTPVSALIHAATMVAAGIYMLCRIEPLFAAAPGLALDVVMWTGVITALYAALCAVVQSDIKKVLAYSTLSQLGYMVAAFGLGSIEHGEHLTLIAAGAGAAMFHLTTHAFFKALMFLGSGSVIAGCHHEQDIFKMGGLAKKMPVTFVTFTIGVLAIAGLPFISGFYSKDAILHLAQEKNPLVFGVLVFTAVLTAFYMVRMWKLVFRGATRSEAADHAHESGPSMVIPLVVLAAFSVAGGWLALYTPWFPGVAAQVPHVEGAGVVVMSAAIIVIGAGLALLICKAPVRGLSKSVPCDSLAARAPFVFGVLTLLNELPDRFYNYFVAKIQQRFALVLNFLDQFLIGGLIVRGLAAVTGLLGMGARALHVGSVHAYVYWFLIGAALVWAFAAGVF</sequence>
<keyword evidence="10" id="KW-1185">Reference proteome</keyword>
<evidence type="ECO:0000259" key="8">
    <source>
        <dbReference type="Pfam" id="PF00662"/>
    </source>
</evidence>
<evidence type="ECO:0000259" key="7">
    <source>
        <dbReference type="Pfam" id="PF00361"/>
    </source>
</evidence>
<evidence type="ECO:0000256" key="3">
    <source>
        <dbReference type="ARBA" id="ARBA00022989"/>
    </source>
</evidence>
<evidence type="ECO:0000256" key="1">
    <source>
        <dbReference type="ARBA" id="ARBA00004127"/>
    </source>
</evidence>
<organism evidence="9 10">
    <name type="scientific">Termitidicoccus mucosus</name>
    <dbReference type="NCBI Taxonomy" id="1184151"/>
    <lineage>
        <taxon>Bacteria</taxon>
        <taxon>Pseudomonadati</taxon>
        <taxon>Verrucomicrobiota</taxon>
        <taxon>Opitutia</taxon>
        <taxon>Opitutales</taxon>
        <taxon>Opitutaceae</taxon>
        <taxon>Termitidicoccus</taxon>
    </lineage>
</organism>
<dbReference type="InterPro" id="IPR001516">
    <property type="entry name" value="Proton_antipo_N"/>
</dbReference>
<comment type="caution">
    <text evidence="9">The sequence shown here is derived from an EMBL/GenBank/DDBJ whole genome shotgun (WGS) entry which is preliminary data.</text>
</comment>
<dbReference type="Pfam" id="PF00361">
    <property type="entry name" value="Proton_antipo_M"/>
    <property type="match status" value="1"/>
</dbReference>
<dbReference type="GO" id="GO:0042773">
    <property type="term" value="P:ATP synthesis coupled electron transport"/>
    <property type="evidence" value="ECO:0007669"/>
    <property type="project" value="InterPro"/>
</dbReference>
<dbReference type="PANTHER" id="PTHR42829">
    <property type="entry name" value="NADH-UBIQUINONE OXIDOREDUCTASE CHAIN 5"/>
    <property type="match status" value="1"/>
</dbReference>
<dbReference type="PRINTS" id="PR01434">
    <property type="entry name" value="NADHDHGNASE5"/>
</dbReference>
<dbReference type="STRING" id="1184151.AW736_00260"/>
<dbReference type="Proteomes" id="UP000078486">
    <property type="component" value="Unassembled WGS sequence"/>
</dbReference>
<feature type="transmembrane region" description="Helical" evidence="6">
    <location>
        <begin position="573"/>
        <end position="594"/>
    </location>
</feature>
<reference evidence="9 10" key="1">
    <citation type="submission" date="2016-01" db="EMBL/GenBank/DDBJ databases">
        <title>High potential of lignocellulose degradation of a new Verrucomicrobia species.</title>
        <authorList>
            <person name="Wang Y."/>
            <person name="Shi Y."/>
            <person name="Qiu Z."/>
            <person name="Liu S."/>
            <person name="Yang H."/>
        </authorList>
    </citation>
    <scope>NUCLEOTIDE SEQUENCE [LARGE SCALE GENOMIC DNA]</scope>
    <source>
        <strain evidence="9 10">TSB47</strain>
    </source>
</reference>
<feature type="transmembrane region" description="Helical" evidence="6">
    <location>
        <begin position="386"/>
        <end position="408"/>
    </location>
</feature>
<dbReference type="GO" id="GO:0016020">
    <property type="term" value="C:membrane"/>
    <property type="evidence" value="ECO:0007669"/>
    <property type="project" value="UniProtKB-SubCell"/>
</dbReference>
<evidence type="ECO:0000313" key="9">
    <source>
        <dbReference type="EMBL" id="OAM90928.1"/>
    </source>
</evidence>
<accession>A0A178IMC7</accession>
<proteinExistence type="predicted"/>
<dbReference type="GO" id="GO:0015990">
    <property type="term" value="P:electron transport coupled proton transport"/>
    <property type="evidence" value="ECO:0007669"/>
    <property type="project" value="TreeGrafter"/>
</dbReference>
<feature type="transmembrane region" description="Helical" evidence="6">
    <location>
        <begin position="423"/>
        <end position="443"/>
    </location>
</feature>
<dbReference type="EMBL" id="LRRQ01000044">
    <property type="protein sequence ID" value="OAM90928.1"/>
    <property type="molecule type" value="Genomic_DNA"/>
</dbReference>
<feature type="transmembrane region" description="Helical" evidence="6">
    <location>
        <begin position="505"/>
        <end position="524"/>
    </location>
</feature>
<dbReference type="NCBIfam" id="NF005141">
    <property type="entry name" value="PRK06590.1"/>
    <property type="match status" value="1"/>
</dbReference>
<dbReference type="GO" id="GO:0003954">
    <property type="term" value="F:NADH dehydrogenase activity"/>
    <property type="evidence" value="ECO:0007669"/>
    <property type="project" value="TreeGrafter"/>
</dbReference>
<dbReference type="OrthoDB" id="9807568at2"/>
<feature type="transmembrane region" description="Helical" evidence="6">
    <location>
        <begin position="85"/>
        <end position="105"/>
    </location>
</feature>
<dbReference type="Gene3D" id="1.20.5.2700">
    <property type="match status" value="1"/>
</dbReference>
<feature type="transmembrane region" description="Helical" evidence="6">
    <location>
        <begin position="171"/>
        <end position="193"/>
    </location>
</feature>
<feature type="transmembrane region" description="Helical" evidence="6">
    <location>
        <begin position="247"/>
        <end position="264"/>
    </location>
</feature>
<keyword evidence="2 5" id="KW-0812">Transmembrane</keyword>
<protein>
    <submittedName>
        <fullName evidence="9">NADH-quinone oxidoreductase subunit L</fullName>
    </submittedName>
</protein>
<feature type="transmembrane region" description="Helical" evidence="6">
    <location>
        <begin position="34"/>
        <end position="54"/>
    </location>
</feature>
<comment type="subcellular location">
    <subcellularLocation>
        <location evidence="1">Endomembrane system</location>
        <topology evidence="1">Multi-pass membrane protein</topology>
    </subcellularLocation>
    <subcellularLocation>
        <location evidence="5">Membrane</location>
        <topology evidence="5">Multi-pass membrane protein</topology>
    </subcellularLocation>
</comment>
<feature type="transmembrane region" description="Helical" evidence="6">
    <location>
        <begin position="306"/>
        <end position="327"/>
    </location>
</feature>
<feature type="transmembrane region" description="Helical" evidence="6">
    <location>
        <begin position="205"/>
        <end position="226"/>
    </location>
</feature>
<dbReference type="RefSeq" id="WP_068768317.1">
    <property type="nucleotide sequence ID" value="NZ_CP109796.1"/>
</dbReference>
<feature type="transmembrane region" description="Helical" evidence="6">
    <location>
        <begin position="270"/>
        <end position="294"/>
    </location>
</feature>
<dbReference type="NCBIfam" id="TIGR01974">
    <property type="entry name" value="NDH_I_L"/>
    <property type="match status" value="1"/>
</dbReference>
<evidence type="ECO:0000256" key="5">
    <source>
        <dbReference type="RuleBase" id="RU000320"/>
    </source>
</evidence>
<dbReference type="GO" id="GO:0008137">
    <property type="term" value="F:NADH dehydrogenase (ubiquinone) activity"/>
    <property type="evidence" value="ECO:0007669"/>
    <property type="project" value="InterPro"/>
</dbReference>
<feature type="transmembrane region" description="Helical" evidence="6">
    <location>
        <begin position="464"/>
        <end position="485"/>
    </location>
</feature>
<dbReference type="InterPro" id="IPR001750">
    <property type="entry name" value="ND/Mrp_TM"/>
</dbReference>
<feature type="transmembrane region" description="Helical" evidence="6">
    <location>
        <begin position="117"/>
        <end position="134"/>
    </location>
</feature>
<feature type="transmembrane region" description="Helical" evidence="6">
    <location>
        <begin position="140"/>
        <end position="159"/>
    </location>
</feature>
<dbReference type="GO" id="GO:0012505">
    <property type="term" value="C:endomembrane system"/>
    <property type="evidence" value="ECO:0007669"/>
    <property type="project" value="UniProtKB-SubCell"/>
</dbReference>
<keyword evidence="4 6" id="KW-0472">Membrane</keyword>
<dbReference type="InterPro" id="IPR003945">
    <property type="entry name" value="NU5C-like"/>
</dbReference>
<dbReference type="AlphaFoldDB" id="A0A178IMC7"/>
<evidence type="ECO:0000256" key="2">
    <source>
        <dbReference type="ARBA" id="ARBA00022692"/>
    </source>
</evidence>
<evidence type="ECO:0000313" key="10">
    <source>
        <dbReference type="Proteomes" id="UP000078486"/>
    </source>
</evidence>
<keyword evidence="3 6" id="KW-1133">Transmembrane helix</keyword>
<gene>
    <name evidence="9" type="ORF">AW736_00260</name>
</gene>
<dbReference type="InterPro" id="IPR018393">
    <property type="entry name" value="NADHpl_OxRdtase_5_subgr"/>
</dbReference>
<dbReference type="Pfam" id="PF00662">
    <property type="entry name" value="Proton_antipo_N"/>
    <property type="match status" value="1"/>
</dbReference>
<feature type="transmembrane region" description="Helical" evidence="6">
    <location>
        <begin position="614"/>
        <end position="633"/>
    </location>
</feature>
<feature type="domain" description="NADH:quinone oxidoreductase/Mrp antiporter transmembrane" evidence="7">
    <location>
        <begin position="134"/>
        <end position="435"/>
    </location>
</feature>
<evidence type="ECO:0000256" key="6">
    <source>
        <dbReference type="SAM" id="Phobius"/>
    </source>
</evidence>
<feature type="domain" description="NADH-Ubiquinone oxidoreductase (complex I) chain 5 N-terminal" evidence="8">
    <location>
        <begin position="68"/>
        <end position="118"/>
    </location>
</feature>
<name>A0A178IMC7_9BACT</name>
<evidence type="ECO:0000256" key="4">
    <source>
        <dbReference type="ARBA" id="ARBA00023136"/>
    </source>
</evidence>
<dbReference type="PANTHER" id="PTHR42829:SF2">
    <property type="entry name" value="NADH-UBIQUINONE OXIDOREDUCTASE CHAIN 5"/>
    <property type="match status" value="1"/>
</dbReference>
<dbReference type="PRINTS" id="PR01435">
    <property type="entry name" value="NPOXDRDTASE5"/>
</dbReference>
<feature type="transmembrane region" description="Helical" evidence="6">
    <location>
        <begin position="6"/>
        <end position="27"/>
    </location>
</feature>